<feature type="domain" description="Bacterial repeat" evidence="3">
    <location>
        <begin position="49"/>
        <end position="92"/>
    </location>
</feature>
<dbReference type="Gene3D" id="3.40.50.1820">
    <property type="entry name" value="alpha/beta hydrolase"/>
    <property type="match status" value="1"/>
</dbReference>
<dbReference type="InterPro" id="IPR044060">
    <property type="entry name" value="Bacterial_rp_domain"/>
</dbReference>
<comment type="caution">
    <text evidence="5">The sequence shown here is derived from an EMBL/GenBank/DDBJ whole genome shotgun (WGS) entry which is preliminary data.</text>
</comment>
<dbReference type="Pfam" id="PF20434">
    <property type="entry name" value="BD-FAE"/>
    <property type="match status" value="1"/>
</dbReference>
<dbReference type="RefSeq" id="WP_184745439.1">
    <property type="nucleotide sequence ID" value="NZ_JACHGJ010000002.1"/>
</dbReference>
<dbReference type="SUPFAM" id="SSF53474">
    <property type="entry name" value="alpha/beta-Hydrolases"/>
    <property type="match status" value="1"/>
</dbReference>
<feature type="chain" id="PRO_5032979936" evidence="2">
    <location>
        <begin position="23"/>
        <end position="446"/>
    </location>
</feature>
<dbReference type="EMBL" id="JACHGJ010000002">
    <property type="protein sequence ID" value="MBB6479847.1"/>
    <property type="molecule type" value="Genomic_DNA"/>
</dbReference>
<dbReference type="PANTHER" id="PTHR48081">
    <property type="entry name" value="AB HYDROLASE SUPERFAMILY PROTEIN C4A8.06C"/>
    <property type="match status" value="1"/>
</dbReference>
<organism evidence="5 6">
    <name type="scientific">Spirochaeta isovalerica</name>
    <dbReference type="NCBI Taxonomy" id="150"/>
    <lineage>
        <taxon>Bacteria</taxon>
        <taxon>Pseudomonadati</taxon>
        <taxon>Spirochaetota</taxon>
        <taxon>Spirochaetia</taxon>
        <taxon>Spirochaetales</taxon>
        <taxon>Spirochaetaceae</taxon>
        <taxon>Spirochaeta</taxon>
    </lineage>
</organism>
<keyword evidence="2" id="KW-0732">Signal</keyword>
<evidence type="ECO:0000313" key="6">
    <source>
        <dbReference type="Proteomes" id="UP000587760"/>
    </source>
</evidence>
<dbReference type="Proteomes" id="UP000587760">
    <property type="component" value="Unassembled WGS sequence"/>
</dbReference>
<protein>
    <submittedName>
        <fullName evidence="5">Acetyl esterase/lipase</fullName>
    </submittedName>
</protein>
<evidence type="ECO:0000259" key="4">
    <source>
        <dbReference type="Pfam" id="PF20434"/>
    </source>
</evidence>
<dbReference type="GO" id="GO:0016787">
    <property type="term" value="F:hydrolase activity"/>
    <property type="evidence" value="ECO:0007669"/>
    <property type="project" value="UniProtKB-KW"/>
</dbReference>
<sequence>MKKFFHSSSLLLTFLFTAFLVASCATQPEKPADEQNGAAAMDSEEVYYKVVLDEAVNGTVTVEPPIPADGLVKAGTQFTLTATPDEGYAVDSIYKMIWIIEAYNYGYFMESTESTWTLTVDPADGRFQTYGPSNIYKLGASFIKESELDGIEVTQNIEYARVGDKSLVYDVYAPEGAKDLPSVVIIHGGGWSANTEDIMRGMGREIAKTGKYVAFALDYRLLNDLDSSGNLVGNSLVDVIEDVFGAIAHIRKNAAEYGGDPGRLAVTGDSAGGHLAAVVANMPHMIGTGGFDGMNFEFWPTGVAESEVAAVRKGIMDSVKVAAPSYGVFTLAPAMAEEMPGLIPAEGNEAWFAQLSPMTHIPNASERRLPPQQCQIGSEDPIIPPAAVQGYVAALEQAGQAAEYIEVPGASHAYFDWKPDPMVQGVFNSTGKTYLKEMIRFFDSNI</sequence>
<dbReference type="InterPro" id="IPR029058">
    <property type="entry name" value="AB_hydrolase_fold"/>
</dbReference>
<proteinExistence type="predicted"/>
<keyword evidence="1" id="KW-0378">Hydrolase</keyword>
<dbReference type="PANTHER" id="PTHR48081:SF33">
    <property type="entry name" value="KYNURENINE FORMAMIDASE"/>
    <property type="match status" value="1"/>
</dbReference>
<evidence type="ECO:0000256" key="1">
    <source>
        <dbReference type="ARBA" id="ARBA00022801"/>
    </source>
</evidence>
<evidence type="ECO:0000259" key="3">
    <source>
        <dbReference type="Pfam" id="PF18998"/>
    </source>
</evidence>
<gene>
    <name evidence="5" type="ORF">HNR50_001505</name>
</gene>
<evidence type="ECO:0000256" key="2">
    <source>
        <dbReference type="SAM" id="SignalP"/>
    </source>
</evidence>
<feature type="domain" description="BD-FAE-like" evidence="4">
    <location>
        <begin position="170"/>
        <end position="386"/>
    </location>
</feature>
<dbReference type="Pfam" id="PF18998">
    <property type="entry name" value="Flg_new_2"/>
    <property type="match status" value="1"/>
</dbReference>
<reference evidence="5 6" key="1">
    <citation type="submission" date="2020-08" db="EMBL/GenBank/DDBJ databases">
        <title>Genomic Encyclopedia of Type Strains, Phase IV (KMG-IV): sequencing the most valuable type-strain genomes for metagenomic binning, comparative biology and taxonomic classification.</title>
        <authorList>
            <person name="Goeker M."/>
        </authorList>
    </citation>
    <scope>NUCLEOTIDE SEQUENCE [LARGE SCALE GENOMIC DNA]</scope>
    <source>
        <strain evidence="5 6">DSM 2461</strain>
    </source>
</reference>
<evidence type="ECO:0000313" key="5">
    <source>
        <dbReference type="EMBL" id="MBB6479847.1"/>
    </source>
</evidence>
<name>A0A841R9F8_9SPIO</name>
<dbReference type="PROSITE" id="PS51257">
    <property type="entry name" value="PROKAR_LIPOPROTEIN"/>
    <property type="match status" value="1"/>
</dbReference>
<accession>A0A841R9F8</accession>
<dbReference type="InterPro" id="IPR050300">
    <property type="entry name" value="GDXG_lipolytic_enzyme"/>
</dbReference>
<dbReference type="InterPro" id="IPR049492">
    <property type="entry name" value="BD-FAE-like_dom"/>
</dbReference>
<feature type="signal peptide" evidence="2">
    <location>
        <begin position="1"/>
        <end position="22"/>
    </location>
</feature>
<dbReference type="AlphaFoldDB" id="A0A841R9F8"/>
<keyword evidence="6" id="KW-1185">Reference proteome</keyword>